<dbReference type="InterPro" id="IPR005311">
    <property type="entry name" value="PBP_dimer"/>
</dbReference>
<dbReference type="SUPFAM" id="SSF54184">
    <property type="entry name" value="Penicillin-binding protein 2x (pbp-2x), c-terminal domain"/>
    <property type="match status" value="1"/>
</dbReference>
<organism evidence="8 9">
    <name type="scientific">Parasediminibacterium paludis</name>
    <dbReference type="NCBI Taxonomy" id="908966"/>
    <lineage>
        <taxon>Bacteria</taxon>
        <taxon>Pseudomonadati</taxon>
        <taxon>Bacteroidota</taxon>
        <taxon>Chitinophagia</taxon>
        <taxon>Chitinophagales</taxon>
        <taxon>Chitinophagaceae</taxon>
        <taxon>Parasediminibacterium</taxon>
    </lineage>
</organism>
<accession>A0ABV8PW48</accession>
<dbReference type="InterPro" id="IPR001460">
    <property type="entry name" value="PCN-bd_Tpept"/>
</dbReference>
<dbReference type="InterPro" id="IPR050515">
    <property type="entry name" value="Beta-lactam/transpept"/>
</dbReference>
<keyword evidence="3 4" id="KW-0472">Membrane</keyword>
<evidence type="ECO:0000256" key="3">
    <source>
        <dbReference type="ARBA" id="ARBA00023136"/>
    </source>
</evidence>
<dbReference type="Proteomes" id="UP001595906">
    <property type="component" value="Unassembled WGS sequence"/>
</dbReference>
<dbReference type="InterPro" id="IPR012338">
    <property type="entry name" value="Beta-lactam/transpept-like"/>
</dbReference>
<dbReference type="SUPFAM" id="SSF56519">
    <property type="entry name" value="Penicillin binding protein dimerisation domain"/>
    <property type="match status" value="1"/>
</dbReference>
<keyword evidence="2" id="KW-0645">Protease</keyword>
<feature type="domain" description="Penicillin-binding protein transpeptidase" evidence="5">
    <location>
        <begin position="263"/>
        <end position="573"/>
    </location>
</feature>
<dbReference type="InterPro" id="IPR005543">
    <property type="entry name" value="PASTA_dom"/>
</dbReference>
<sequence>MDVKKDILWRVYLSYIVMVIICLAVFAKAFYIQQVQGASWRSMSDSLHQKIEEVDAERGTIYSEDGQMLSTSVPKFNIYIDFAADGLREKSGVRFRENLDSLSFCLANLFNDKSVSDYKHLLQQGFKNRDRYFLLQKGISYRQYESLKQFPLVRLGKNKSGFIVDEQTIRLNPYKLLAYRTIGLDRENAQKIGLEKTYDTLLKGTTGRRLVRYIAGGVSIPVDDEQIEPENGKDIVTTLDVFIQEVTENALMKMMVGNEAVHGCAIVMETKTGKVKAIANLGRRQDGTYSEDYNYAISPSEPGSTFKLATMMSLLEDKKITLNSVVNLNGGSWQINGQTVFDSEQHGKFDVTVKDAFALSSNVGMAKLALASYGNNPRRFIQHLHEMHLDTLTGIDITGERNAVIPKPGTRNWSSISLPWMAFGYNIEVTPLQTATFYNAVANNGKMMKPYLLSAVKEEGEVVNVNEPKVLIEKICSEATIQDLKTCLEAVCAGGTAKELFKNSTYKVAGKTGTALVADGNRGYADQIYQTSFAGYFPANDPQYTIVVVIKNKPQAVLHYGATVAGPVFKEIADRLYTNYVRQVNYMSTNKKIDSTATFYYTGSRQDLKQLASRLECGQKEIDSATDEWLDVRIHKGAVSFLAKPVDVRTMPQLRGMGLKDVVVLCENIGLKVNAKGKGRVLTQSILPGQSYAKGQILNIELN</sequence>
<proteinExistence type="predicted"/>
<evidence type="ECO:0000259" key="7">
    <source>
        <dbReference type="Pfam" id="PF03793"/>
    </source>
</evidence>
<evidence type="ECO:0000259" key="6">
    <source>
        <dbReference type="Pfam" id="PF03717"/>
    </source>
</evidence>
<dbReference type="EMBL" id="JBHSDC010000022">
    <property type="protein sequence ID" value="MFC4232348.1"/>
    <property type="molecule type" value="Genomic_DNA"/>
</dbReference>
<keyword evidence="4" id="KW-1133">Transmembrane helix</keyword>
<dbReference type="CDD" id="cd06575">
    <property type="entry name" value="PASTA_Pbp2x-like_2"/>
    <property type="match status" value="1"/>
</dbReference>
<dbReference type="InterPro" id="IPR036138">
    <property type="entry name" value="PBP_dimer_sf"/>
</dbReference>
<dbReference type="Pfam" id="PF03793">
    <property type="entry name" value="PASTA"/>
    <property type="match status" value="1"/>
</dbReference>
<evidence type="ECO:0000256" key="2">
    <source>
        <dbReference type="ARBA" id="ARBA00022645"/>
    </source>
</evidence>
<comment type="caution">
    <text evidence="8">The sequence shown here is derived from an EMBL/GenBank/DDBJ whole genome shotgun (WGS) entry which is preliminary data.</text>
</comment>
<comment type="subcellular location">
    <subcellularLocation>
        <location evidence="1">Membrane</location>
    </subcellularLocation>
</comment>
<evidence type="ECO:0000256" key="1">
    <source>
        <dbReference type="ARBA" id="ARBA00004370"/>
    </source>
</evidence>
<feature type="transmembrane region" description="Helical" evidence="4">
    <location>
        <begin position="12"/>
        <end position="32"/>
    </location>
</feature>
<evidence type="ECO:0000313" key="8">
    <source>
        <dbReference type="EMBL" id="MFC4232348.1"/>
    </source>
</evidence>
<feature type="domain" description="Penicillin-binding protein dimerisation" evidence="6">
    <location>
        <begin position="54"/>
        <end position="217"/>
    </location>
</feature>
<protein>
    <submittedName>
        <fullName evidence="8">Penicillin-binding protein</fullName>
    </submittedName>
</protein>
<dbReference type="Gene3D" id="3.40.710.10">
    <property type="entry name" value="DD-peptidase/beta-lactamase superfamily"/>
    <property type="match status" value="1"/>
</dbReference>
<keyword evidence="2" id="KW-0378">Hydrolase</keyword>
<evidence type="ECO:0000256" key="4">
    <source>
        <dbReference type="SAM" id="Phobius"/>
    </source>
</evidence>
<gene>
    <name evidence="8" type="ORF">ACFOW1_10630</name>
</gene>
<dbReference type="SUPFAM" id="SSF56601">
    <property type="entry name" value="beta-lactamase/transpeptidase-like"/>
    <property type="match status" value="1"/>
</dbReference>
<feature type="domain" description="PASTA" evidence="7">
    <location>
        <begin position="650"/>
        <end position="702"/>
    </location>
</feature>
<dbReference type="RefSeq" id="WP_379014165.1">
    <property type="nucleotide sequence ID" value="NZ_JBHSDC010000022.1"/>
</dbReference>
<evidence type="ECO:0000259" key="5">
    <source>
        <dbReference type="Pfam" id="PF00905"/>
    </source>
</evidence>
<evidence type="ECO:0000313" key="9">
    <source>
        <dbReference type="Proteomes" id="UP001595906"/>
    </source>
</evidence>
<dbReference type="PANTHER" id="PTHR30627:SF1">
    <property type="entry name" value="PEPTIDOGLYCAN D,D-TRANSPEPTIDASE FTSI"/>
    <property type="match status" value="1"/>
</dbReference>
<dbReference type="Gene3D" id="3.30.450.330">
    <property type="match status" value="1"/>
</dbReference>
<keyword evidence="9" id="KW-1185">Reference proteome</keyword>
<keyword evidence="2" id="KW-0121">Carboxypeptidase</keyword>
<dbReference type="Gene3D" id="3.90.1310.10">
    <property type="entry name" value="Penicillin-binding protein 2a (Domain 2)"/>
    <property type="match status" value="1"/>
</dbReference>
<reference evidence="9" key="1">
    <citation type="journal article" date="2019" name="Int. J. Syst. Evol. Microbiol.">
        <title>The Global Catalogue of Microorganisms (GCM) 10K type strain sequencing project: providing services to taxonomists for standard genome sequencing and annotation.</title>
        <authorList>
            <consortium name="The Broad Institute Genomics Platform"/>
            <consortium name="The Broad Institute Genome Sequencing Center for Infectious Disease"/>
            <person name="Wu L."/>
            <person name="Ma J."/>
        </authorList>
    </citation>
    <scope>NUCLEOTIDE SEQUENCE [LARGE SCALE GENOMIC DNA]</scope>
    <source>
        <strain evidence="9">CECT 8010</strain>
    </source>
</reference>
<dbReference type="Pfam" id="PF03717">
    <property type="entry name" value="PBP_dimer"/>
    <property type="match status" value="1"/>
</dbReference>
<dbReference type="Pfam" id="PF00905">
    <property type="entry name" value="Transpeptidase"/>
    <property type="match status" value="1"/>
</dbReference>
<keyword evidence="4" id="KW-0812">Transmembrane</keyword>
<name>A0ABV8PW48_9BACT</name>
<dbReference type="PANTHER" id="PTHR30627">
    <property type="entry name" value="PEPTIDOGLYCAN D,D-TRANSPEPTIDASE"/>
    <property type="match status" value="1"/>
</dbReference>